<dbReference type="PRINTS" id="PR00237">
    <property type="entry name" value="GPCRRHODOPSN"/>
</dbReference>
<accession>A0AA88XJ81</accession>
<dbReference type="GO" id="GO:0004930">
    <property type="term" value="F:G protein-coupled receptor activity"/>
    <property type="evidence" value="ECO:0007669"/>
    <property type="project" value="UniProtKB-KW"/>
</dbReference>
<dbReference type="Proteomes" id="UP001186944">
    <property type="component" value="Unassembled WGS sequence"/>
</dbReference>
<gene>
    <name evidence="11" type="ORF">FSP39_022034</name>
</gene>
<keyword evidence="7 8" id="KW-0807">Transducer</keyword>
<comment type="similarity">
    <text evidence="8">Belongs to the G-protein coupled receptor 1 family.</text>
</comment>
<feature type="transmembrane region" description="Helical" evidence="9">
    <location>
        <begin position="226"/>
        <end position="252"/>
    </location>
</feature>
<keyword evidence="4 8" id="KW-0297">G-protein coupled receptor</keyword>
<comment type="subcellular location">
    <subcellularLocation>
        <location evidence="1">Membrane</location>
        <topology evidence="1">Multi-pass membrane protein</topology>
    </subcellularLocation>
</comment>
<keyword evidence="12" id="KW-1185">Reference proteome</keyword>
<dbReference type="PROSITE" id="PS00237">
    <property type="entry name" value="G_PROTEIN_RECEP_F1_1"/>
    <property type="match status" value="1"/>
</dbReference>
<evidence type="ECO:0000259" key="10">
    <source>
        <dbReference type="PROSITE" id="PS50262"/>
    </source>
</evidence>
<dbReference type="PROSITE" id="PS50262">
    <property type="entry name" value="G_PROTEIN_RECEP_F1_2"/>
    <property type="match status" value="1"/>
</dbReference>
<keyword evidence="2 8" id="KW-0812">Transmembrane</keyword>
<keyword evidence="5 9" id="KW-0472">Membrane</keyword>
<feature type="transmembrane region" description="Helical" evidence="9">
    <location>
        <begin position="132"/>
        <end position="155"/>
    </location>
</feature>
<organism evidence="11 12">
    <name type="scientific">Pinctada imbricata</name>
    <name type="common">Atlantic pearl-oyster</name>
    <name type="synonym">Pinctada martensii</name>
    <dbReference type="NCBI Taxonomy" id="66713"/>
    <lineage>
        <taxon>Eukaryota</taxon>
        <taxon>Metazoa</taxon>
        <taxon>Spiralia</taxon>
        <taxon>Lophotrochozoa</taxon>
        <taxon>Mollusca</taxon>
        <taxon>Bivalvia</taxon>
        <taxon>Autobranchia</taxon>
        <taxon>Pteriomorphia</taxon>
        <taxon>Pterioida</taxon>
        <taxon>Pterioidea</taxon>
        <taxon>Pteriidae</taxon>
        <taxon>Pinctada</taxon>
    </lineage>
</organism>
<evidence type="ECO:0000256" key="7">
    <source>
        <dbReference type="ARBA" id="ARBA00023224"/>
    </source>
</evidence>
<evidence type="ECO:0000256" key="3">
    <source>
        <dbReference type="ARBA" id="ARBA00022989"/>
    </source>
</evidence>
<feature type="domain" description="G-protein coupled receptors family 1 profile" evidence="10">
    <location>
        <begin position="84"/>
        <end position="289"/>
    </location>
</feature>
<sequence>MGTNCAPLVADLFLYTYEKEFIQNLQKQRKNDDVKCFIGTSRYLDDILAIDNPVFEKYKNVIYPQELILRGYEREQIKRKPYRCRFSYFLESAVILASALTILVIGVDRYFAICKSTTDNARKRLSVARKIIGIWTLASLSSVPCAFIVNLQGGIYNEGTTSETCYLILDRKWKFAYFISMLVVLFFLIFLVLLFLIQRMSSFLLPESNLFEGQIQAKRIRERRRVVFMLFLVVICFFACVLPVRLLMISFVLDEGKTITRLGIEAFANLNISLRMLMYLNSALNPVIYNLSTNIRKVTVSLLRKWCILCKKQQRYGVDNQEAEMNHRNPEIPARQGEFNLGQISIIPYNKQ</sequence>
<reference evidence="11" key="1">
    <citation type="submission" date="2019-08" db="EMBL/GenBank/DDBJ databases">
        <title>The improved chromosome-level genome for the pearl oyster Pinctada fucata martensii using PacBio sequencing and Hi-C.</title>
        <authorList>
            <person name="Zheng Z."/>
        </authorList>
    </citation>
    <scope>NUCLEOTIDE SEQUENCE</scope>
    <source>
        <strain evidence="11">ZZ-2019</strain>
        <tissue evidence="11">Adductor muscle</tissue>
    </source>
</reference>
<name>A0AA88XJ81_PINIB</name>
<feature type="transmembrane region" description="Helical" evidence="9">
    <location>
        <begin position="175"/>
        <end position="197"/>
    </location>
</feature>
<evidence type="ECO:0000256" key="4">
    <source>
        <dbReference type="ARBA" id="ARBA00023040"/>
    </source>
</evidence>
<proteinExistence type="inferred from homology"/>
<dbReference type="EMBL" id="VSWD01000012">
    <property type="protein sequence ID" value="KAK3086690.1"/>
    <property type="molecule type" value="Genomic_DNA"/>
</dbReference>
<dbReference type="InterPro" id="IPR000276">
    <property type="entry name" value="GPCR_Rhodpsn"/>
</dbReference>
<dbReference type="AlphaFoldDB" id="A0AA88XJ81"/>
<dbReference type="Pfam" id="PF00001">
    <property type="entry name" value="7tm_1"/>
    <property type="match status" value="1"/>
</dbReference>
<dbReference type="InterPro" id="IPR017452">
    <property type="entry name" value="GPCR_Rhodpsn_7TM"/>
</dbReference>
<evidence type="ECO:0000256" key="9">
    <source>
        <dbReference type="SAM" id="Phobius"/>
    </source>
</evidence>
<feature type="transmembrane region" description="Helical" evidence="9">
    <location>
        <begin position="88"/>
        <end position="111"/>
    </location>
</feature>
<evidence type="ECO:0000256" key="6">
    <source>
        <dbReference type="ARBA" id="ARBA00023170"/>
    </source>
</evidence>
<dbReference type="PANTHER" id="PTHR24243">
    <property type="entry name" value="G-PROTEIN COUPLED RECEPTOR"/>
    <property type="match status" value="1"/>
</dbReference>
<keyword evidence="6 8" id="KW-0675">Receptor</keyword>
<dbReference type="Gene3D" id="1.20.1070.10">
    <property type="entry name" value="Rhodopsin 7-helix transmembrane proteins"/>
    <property type="match status" value="1"/>
</dbReference>
<dbReference type="PANTHER" id="PTHR24243:SF233">
    <property type="entry name" value="THYROTROPIN-RELEASING HORMONE RECEPTOR"/>
    <property type="match status" value="1"/>
</dbReference>
<evidence type="ECO:0000313" key="12">
    <source>
        <dbReference type="Proteomes" id="UP001186944"/>
    </source>
</evidence>
<protein>
    <recommendedName>
        <fullName evidence="10">G-protein coupled receptors family 1 profile domain-containing protein</fullName>
    </recommendedName>
</protein>
<evidence type="ECO:0000256" key="8">
    <source>
        <dbReference type="RuleBase" id="RU000688"/>
    </source>
</evidence>
<dbReference type="SUPFAM" id="SSF81321">
    <property type="entry name" value="Family A G protein-coupled receptor-like"/>
    <property type="match status" value="1"/>
</dbReference>
<evidence type="ECO:0000256" key="2">
    <source>
        <dbReference type="ARBA" id="ARBA00022692"/>
    </source>
</evidence>
<evidence type="ECO:0000313" key="11">
    <source>
        <dbReference type="EMBL" id="KAK3086690.1"/>
    </source>
</evidence>
<dbReference type="GO" id="GO:0005886">
    <property type="term" value="C:plasma membrane"/>
    <property type="evidence" value="ECO:0007669"/>
    <property type="project" value="TreeGrafter"/>
</dbReference>
<evidence type="ECO:0000256" key="5">
    <source>
        <dbReference type="ARBA" id="ARBA00023136"/>
    </source>
</evidence>
<evidence type="ECO:0000256" key="1">
    <source>
        <dbReference type="ARBA" id="ARBA00004141"/>
    </source>
</evidence>
<keyword evidence="3 9" id="KW-1133">Transmembrane helix</keyword>
<comment type="caution">
    <text evidence="11">The sequence shown here is derived from an EMBL/GenBank/DDBJ whole genome shotgun (WGS) entry which is preliminary data.</text>
</comment>